<dbReference type="Pfam" id="PF00320">
    <property type="entry name" value="GATA"/>
    <property type="match status" value="1"/>
</dbReference>
<dbReference type="OrthoDB" id="515401at2759"/>
<evidence type="ECO:0000256" key="2">
    <source>
        <dbReference type="ARBA" id="ARBA00022723"/>
    </source>
</evidence>
<dbReference type="EMBL" id="MBFS01002768">
    <property type="protein sequence ID" value="PVU92809.1"/>
    <property type="molecule type" value="Genomic_DNA"/>
</dbReference>
<evidence type="ECO:0000256" key="7">
    <source>
        <dbReference type="SAM" id="MobiDB-lite"/>
    </source>
</evidence>
<dbReference type="GO" id="GO:0008270">
    <property type="term" value="F:zinc ion binding"/>
    <property type="evidence" value="ECO:0007669"/>
    <property type="project" value="UniProtKB-KW"/>
</dbReference>
<feature type="domain" description="GATA-type" evidence="8">
    <location>
        <begin position="53"/>
        <end position="106"/>
    </location>
</feature>
<feature type="region of interest" description="Disordered" evidence="7">
    <location>
        <begin position="97"/>
        <end position="133"/>
    </location>
</feature>
<proteinExistence type="predicted"/>
<dbReference type="GO" id="GO:0045944">
    <property type="term" value="P:positive regulation of transcription by RNA polymerase II"/>
    <property type="evidence" value="ECO:0007669"/>
    <property type="project" value="TreeGrafter"/>
</dbReference>
<dbReference type="InterPro" id="IPR000679">
    <property type="entry name" value="Znf_GATA"/>
</dbReference>
<keyword evidence="3 6" id="KW-0863">Zinc-finger</keyword>
<dbReference type="PROSITE" id="PS50114">
    <property type="entry name" value="GATA_ZN_FINGER_2"/>
    <property type="match status" value="2"/>
</dbReference>
<feature type="non-terminal residue" evidence="9">
    <location>
        <position position="222"/>
    </location>
</feature>
<dbReference type="PRINTS" id="PR00619">
    <property type="entry name" value="GATAZNFINGER"/>
</dbReference>
<keyword evidence="2" id="KW-0479">Metal-binding</keyword>
<evidence type="ECO:0000256" key="1">
    <source>
        <dbReference type="ARBA" id="ARBA00004123"/>
    </source>
</evidence>
<evidence type="ECO:0000313" key="10">
    <source>
        <dbReference type="Proteomes" id="UP000245609"/>
    </source>
</evidence>
<comment type="subcellular location">
    <subcellularLocation>
        <location evidence="1">Nucleus</location>
    </subcellularLocation>
</comment>
<comment type="caution">
    <text evidence="9">The sequence shown here is derived from an EMBL/GenBank/DDBJ whole genome shotgun (WGS) entry which is preliminary data.</text>
</comment>
<organism evidence="9 10">
    <name type="scientific">Smittium megazygosporum</name>
    <dbReference type="NCBI Taxonomy" id="133381"/>
    <lineage>
        <taxon>Eukaryota</taxon>
        <taxon>Fungi</taxon>
        <taxon>Fungi incertae sedis</taxon>
        <taxon>Zoopagomycota</taxon>
        <taxon>Kickxellomycotina</taxon>
        <taxon>Harpellomycetes</taxon>
        <taxon>Harpellales</taxon>
        <taxon>Legeriomycetaceae</taxon>
        <taxon>Smittium</taxon>
    </lineage>
</organism>
<dbReference type="PANTHER" id="PTHR10071:SF281">
    <property type="entry name" value="BOX A-BINDING FACTOR-RELATED"/>
    <property type="match status" value="1"/>
</dbReference>
<dbReference type="SUPFAM" id="SSF57716">
    <property type="entry name" value="Glucocorticoid receptor-like (DNA-binding domain)"/>
    <property type="match status" value="1"/>
</dbReference>
<feature type="region of interest" description="Disordered" evidence="7">
    <location>
        <begin position="147"/>
        <end position="222"/>
    </location>
</feature>
<protein>
    <recommendedName>
        <fullName evidence="8">GATA-type domain-containing protein</fullName>
    </recommendedName>
</protein>
<feature type="compositionally biased region" description="Basic residues" evidence="7">
    <location>
        <begin position="97"/>
        <end position="108"/>
    </location>
</feature>
<dbReference type="AlphaFoldDB" id="A0A2T9YKH0"/>
<dbReference type="GO" id="GO:0000978">
    <property type="term" value="F:RNA polymerase II cis-regulatory region sequence-specific DNA binding"/>
    <property type="evidence" value="ECO:0007669"/>
    <property type="project" value="TreeGrafter"/>
</dbReference>
<dbReference type="GO" id="GO:0000981">
    <property type="term" value="F:DNA-binding transcription factor activity, RNA polymerase II-specific"/>
    <property type="evidence" value="ECO:0007669"/>
    <property type="project" value="TreeGrafter"/>
</dbReference>
<keyword evidence="10" id="KW-1185">Reference proteome</keyword>
<dbReference type="CDD" id="cd00202">
    <property type="entry name" value="ZnF_GATA"/>
    <property type="match status" value="1"/>
</dbReference>
<dbReference type="InterPro" id="IPR039355">
    <property type="entry name" value="Transcription_factor_GATA"/>
</dbReference>
<evidence type="ECO:0000256" key="3">
    <source>
        <dbReference type="ARBA" id="ARBA00022771"/>
    </source>
</evidence>
<name>A0A2T9YKH0_9FUNG</name>
<sequence length="222" mass="25175">MHTPLWRRDENNNQVCNACGGSPGCTGCPTLNQKLIKSGAVPSLDRRLRLKKTPGDVSCFNCKTTNTPLWRRDDNMNIICNACGLYFKFHKKHRPISMKKNIIKRRTRNSAQINNPPKTMNSPPPSPTPSLALEHNQTNYDRLFNYKHSHSQPQPQPQNQSQTQNQNQNQNQNQTQTRNRNHKRKPSHPSSSSPMNISSLCTAEPQPNNITNVQNNITSSSL</sequence>
<keyword evidence="5" id="KW-0539">Nucleus</keyword>
<accession>A0A2T9YKH0</accession>
<dbReference type="STRING" id="133381.A0A2T9YKH0"/>
<evidence type="ECO:0000256" key="4">
    <source>
        <dbReference type="ARBA" id="ARBA00022833"/>
    </source>
</evidence>
<keyword evidence="4" id="KW-0862">Zinc</keyword>
<reference evidence="9 10" key="1">
    <citation type="journal article" date="2018" name="MBio">
        <title>Comparative Genomics Reveals the Core Gene Toolbox for the Fungus-Insect Symbiosis.</title>
        <authorList>
            <person name="Wang Y."/>
            <person name="Stata M."/>
            <person name="Wang W."/>
            <person name="Stajich J.E."/>
            <person name="White M.M."/>
            <person name="Moncalvo J.M."/>
        </authorList>
    </citation>
    <scope>NUCLEOTIDE SEQUENCE [LARGE SCALE GENOMIC DNA]</scope>
    <source>
        <strain evidence="9 10">SC-DP-2</strain>
    </source>
</reference>
<evidence type="ECO:0000259" key="8">
    <source>
        <dbReference type="PROSITE" id="PS50114"/>
    </source>
</evidence>
<gene>
    <name evidence="9" type="ORF">BB560_006028</name>
</gene>
<evidence type="ECO:0000256" key="6">
    <source>
        <dbReference type="PROSITE-ProRule" id="PRU00094"/>
    </source>
</evidence>
<dbReference type="GO" id="GO:0000122">
    <property type="term" value="P:negative regulation of transcription by RNA polymerase II"/>
    <property type="evidence" value="ECO:0007669"/>
    <property type="project" value="TreeGrafter"/>
</dbReference>
<dbReference type="GO" id="GO:0005634">
    <property type="term" value="C:nucleus"/>
    <property type="evidence" value="ECO:0007669"/>
    <property type="project" value="UniProtKB-SubCell"/>
</dbReference>
<dbReference type="SMART" id="SM00401">
    <property type="entry name" value="ZnF_GATA"/>
    <property type="match status" value="1"/>
</dbReference>
<feature type="compositionally biased region" description="Low complexity" evidence="7">
    <location>
        <begin position="151"/>
        <end position="178"/>
    </location>
</feature>
<dbReference type="PANTHER" id="PTHR10071">
    <property type="entry name" value="TRANSCRIPTION FACTOR GATA FAMILY MEMBER"/>
    <property type="match status" value="1"/>
</dbReference>
<dbReference type="Gene3D" id="3.30.50.10">
    <property type="entry name" value="Erythroid Transcription Factor GATA-1, subunit A"/>
    <property type="match status" value="2"/>
</dbReference>
<evidence type="ECO:0000256" key="5">
    <source>
        <dbReference type="ARBA" id="ARBA00023242"/>
    </source>
</evidence>
<feature type="compositionally biased region" description="Polar residues" evidence="7">
    <location>
        <begin position="205"/>
        <end position="222"/>
    </location>
</feature>
<feature type="compositionally biased region" description="Low complexity" evidence="7">
    <location>
        <begin position="188"/>
        <end position="199"/>
    </location>
</feature>
<dbReference type="InterPro" id="IPR013088">
    <property type="entry name" value="Znf_NHR/GATA"/>
</dbReference>
<evidence type="ECO:0000313" key="9">
    <source>
        <dbReference type="EMBL" id="PVU92809.1"/>
    </source>
</evidence>
<dbReference type="Proteomes" id="UP000245609">
    <property type="component" value="Unassembled WGS sequence"/>
</dbReference>
<feature type="domain" description="GATA-type" evidence="8">
    <location>
        <begin position="1"/>
        <end position="20"/>
    </location>
</feature>